<dbReference type="AlphaFoldDB" id="A0A841MU62"/>
<feature type="transmembrane region" description="Helical" evidence="1">
    <location>
        <begin position="80"/>
        <end position="102"/>
    </location>
</feature>
<feature type="transmembrane region" description="Helical" evidence="1">
    <location>
        <begin position="12"/>
        <end position="33"/>
    </location>
</feature>
<feature type="transmembrane region" description="Helical" evidence="1">
    <location>
        <begin position="207"/>
        <end position="228"/>
    </location>
</feature>
<proteinExistence type="predicted"/>
<feature type="transmembrane region" description="Helical" evidence="1">
    <location>
        <begin position="39"/>
        <end position="59"/>
    </location>
</feature>
<feature type="transmembrane region" description="Helical" evidence="1">
    <location>
        <begin position="108"/>
        <end position="129"/>
    </location>
</feature>
<name>A0A841MU62_9BACT</name>
<protein>
    <recommendedName>
        <fullName evidence="4">Prenyltransferase</fullName>
    </recommendedName>
</protein>
<evidence type="ECO:0000313" key="3">
    <source>
        <dbReference type="Proteomes" id="UP000588604"/>
    </source>
</evidence>
<feature type="transmembrane region" description="Helical" evidence="1">
    <location>
        <begin position="141"/>
        <end position="159"/>
    </location>
</feature>
<reference evidence="2 3" key="1">
    <citation type="submission" date="2020-08" db="EMBL/GenBank/DDBJ databases">
        <title>Genomic Encyclopedia of Type Strains, Phase IV (KMG-IV): sequencing the most valuable type-strain genomes for metagenomic binning, comparative biology and taxonomic classification.</title>
        <authorList>
            <person name="Goeker M."/>
        </authorList>
    </citation>
    <scope>NUCLEOTIDE SEQUENCE [LARGE SCALE GENOMIC DNA]</scope>
    <source>
        <strain evidence="2 3">DSM 102044</strain>
    </source>
</reference>
<dbReference type="Proteomes" id="UP000588604">
    <property type="component" value="Unassembled WGS sequence"/>
</dbReference>
<evidence type="ECO:0000256" key="1">
    <source>
        <dbReference type="SAM" id="Phobius"/>
    </source>
</evidence>
<evidence type="ECO:0008006" key="4">
    <source>
        <dbReference type="Google" id="ProtNLM"/>
    </source>
</evidence>
<organism evidence="2 3">
    <name type="scientific">Algoriphagus iocasae</name>
    <dbReference type="NCBI Taxonomy" id="1836499"/>
    <lineage>
        <taxon>Bacteria</taxon>
        <taxon>Pseudomonadati</taxon>
        <taxon>Bacteroidota</taxon>
        <taxon>Cytophagia</taxon>
        <taxon>Cytophagales</taxon>
        <taxon>Cyclobacteriaceae</taxon>
        <taxon>Algoriphagus</taxon>
    </lineage>
</organism>
<dbReference type="EMBL" id="JACIJO010000002">
    <property type="protein sequence ID" value="MBB6326128.1"/>
    <property type="molecule type" value="Genomic_DNA"/>
</dbReference>
<evidence type="ECO:0000313" key="2">
    <source>
        <dbReference type="EMBL" id="MBB6326128.1"/>
    </source>
</evidence>
<feature type="transmembrane region" description="Helical" evidence="1">
    <location>
        <begin position="165"/>
        <end position="186"/>
    </location>
</feature>
<dbReference type="RefSeq" id="WP_184494754.1">
    <property type="nucleotide sequence ID" value="NZ_JACIJO010000002.1"/>
</dbReference>
<comment type="caution">
    <text evidence="2">The sequence shown here is derived from an EMBL/GenBank/DDBJ whole genome shotgun (WGS) entry which is preliminary data.</text>
</comment>
<keyword evidence="1" id="KW-1133">Transmembrane helix</keyword>
<sequence length="279" mass="32015">MNKVEDLFQRFTWLSLDVVFGAMGGMLFFSKLLRTPLDWSIYVVLGMAVWAIYTLDHLLDARKIETDVQMDRHGFHRKHANLLWTMLIFVVILGMYGAFTIFGFGMELGGGVILGAVILLLMSLIRLLPTSFHWLKEINTAIFYVAGVSLLPFIRFSFSDWTWEIGFILAGYIGLAYLNLVMLSYLDADKDKSSGFGSLVSVLSKEKVSLTIRILSYGIILVFLMGFIFLSSFYRVFSCMILLMGLIHFVTFYDKSLSSNQIRLRMEATFFLPWLLLFW</sequence>
<keyword evidence="1" id="KW-0812">Transmembrane</keyword>
<gene>
    <name evidence="2" type="ORF">FHS59_001756</name>
</gene>
<keyword evidence="1" id="KW-0472">Membrane</keyword>
<accession>A0A841MU62</accession>
<keyword evidence="3" id="KW-1185">Reference proteome</keyword>